<accession>A0AAD9IJ56</accession>
<dbReference type="Pfam" id="PF00899">
    <property type="entry name" value="ThiF"/>
    <property type="match status" value="1"/>
</dbReference>
<dbReference type="Gene3D" id="3.40.50.720">
    <property type="entry name" value="NAD(P)-binding Rossmann-like Domain"/>
    <property type="match status" value="2"/>
</dbReference>
<organism evidence="3 4">
    <name type="scientific">Prototheca wickerhamii</name>
    <dbReference type="NCBI Taxonomy" id="3111"/>
    <lineage>
        <taxon>Eukaryota</taxon>
        <taxon>Viridiplantae</taxon>
        <taxon>Chlorophyta</taxon>
        <taxon>core chlorophytes</taxon>
        <taxon>Trebouxiophyceae</taxon>
        <taxon>Chlorellales</taxon>
        <taxon>Chlorellaceae</taxon>
        <taxon>Prototheca</taxon>
    </lineage>
</organism>
<feature type="transmembrane region" description="Helical" evidence="1">
    <location>
        <begin position="80"/>
        <end position="100"/>
    </location>
</feature>
<keyword evidence="1" id="KW-0472">Membrane</keyword>
<comment type="caution">
    <text evidence="3">The sequence shown here is derived from an EMBL/GenBank/DDBJ whole genome shotgun (WGS) entry which is preliminary data.</text>
</comment>
<protein>
    <recommendedName>
        <fullName evidence="2">THIF-type NAD/FAD binding fold domain-containing protein</fullName>
    </recommendedName>
</protein>
<feature type="transmembrane region" description="Helical" evidence="1">
    <location>
        <begin position="47"/>
        <end position="68"/>
    </location>
</feature>
<dbReference type="GO" id="GO:0019781">
    <property type="term" value="F:NEDD8 activating enzyme activity"/>
    <property type="evidence" value="ECO:0007669"/>
    <property type="project" value="TreeGrafter"/>
</dbReference>
<feature type="transmembrane region" description="Helical" evidence="1">
    <location>
        <begin position="112"/>
        <end position="132"/>
    </location>
</feature>
<dbReference type="InterPro" id="IPR000594">
    <property type="entry name" value="ThiF_NAD_FAD-bd"/>
</dbReference>
<keyword evidence="1" id="KW-1133">Transmembrane helix</keyword>
<keyword evidence="1" id="KW-0812">Transmembrane</keyword>
<dbReference type="EMBL" id="JASFZW010000004">
    <property type="protein sequence ID" value="KAK2078686.1"/>
    <property type="molecule type" value="Genomic_DNA"/>
</dbReference>
<feature type="domain" description="THIF-type NAD/FAD binding fold" evidence="2">
    <location>
        <begin position="242"/>
        <end position="793"/>
    </location>
</feature>
<evidence type="ECO:0000259" key="2">
    <source>
        <dbReference type="Pfam" id="PF00899"/>
    </source>
</evidence>
<gene>
    <name evidence="3" type="ORF">QBZ16_003526</name>
</gene>
<proteinExistence type="predicted"/>
<dbReference type="SUPFAM" id="SSF103481">
    <property type="entry name" value="Multidrug resistance efflux transporter EmrE"/>
    <property type="match status" value="2"/>
</dbReference>
<reference evidence="3" key="1">
    <citation type="submission" date="2021-01" db="EMBL/GenBank/DDBJ databases">
        <authorList>
            <person name="Eckstrom K.M.E."/>
        </authorList>
    </citation>
    <scope>NUCLEOTIDE SEQUENCE</scope>
    <source>
        <strain evidence="3">UVCC 0001</strain>
    </source>
</reference>
<dbReference type="GO" id="GO:0045116">
    <property type="term" value="P:protein neddylation"/>
    <property type="evidence" value="ECO:0007669"/>
    <property type="project" value="TreeGrafter"/>
</dbReference>
<dbReference type="AlphaFoldDB" id="A0AAD9IJ56"/>
<dbReference type="SUPFAM" id="SSF69572">
    <property type="entry name" value="Activating enzymes of the ubiquitin-like proteins"/>
    <property type="match status" value="1"/>
</dbReference>
<dbReference type="PANTHER" id="PTHR10953">
    <property type="entry name" value="UBIQUITIN-ACTIVATING ENZYME E1"/>
    <property type="match status" value="1"/>
</dbReference>
<evidence type="ECO:0000313" key="3">
    <source>
        <dbReference type="EMBL" id="KAK2078686.1"/>
    </source>
</evidence>
<dbReference type="InterPro" id="IPR037185">
    <property type="entry name" value="EmrE-like"/>
</dbReference>
<dbReference type="InterPro" id="IPR045886">
    <property type="entry name" value="ThiF/MoeB/HesA"/>
</dbReference>
<dbReference type="GO" id="GO:0005737">
    <property type="term" value="C:cytoplasm"/>
    <property type="evidence" value="ECO:0007669"/>
    <property type="project" value="TreeGrafter"/>
</dbReference>
<evidence type="ECO:0000256" key="1">
    <source>
        <dbReference type="SAM" id="Phobius"/>
    </source>
</evidence>
<keyword evidence="4" id="KW-1185">Reference proteome</keyword>
<dbReference type="InterPro" id="IPR035985">
    <property type="entry name" value="Ubiquitin-activating_enz"/>
</dbReference>
<name>A0AAD9IJ56_PROWI</name>
<dbReference type="PANTHER" id="PTHR10953:SF29">
    <property type="entry name" value="NEDD8-ACTIVATING ENZYME E1 REGULATORY SUBUNIT"/>
    <property type="match status" value="1"/>
</dbReference>
<dbReference type="Proteomes" id="UP001255856">
    <property type="component" value="Unassembled WGS sequence"/>
</dbReference>
<sequence length="892" mass="94430">MLCRYISITKLPLADSITIGFLAPSLTAVAARIVLGEPAGPRTLVGCAASLLGVVIVTQPPMLVGIISGGPVDPWTPGKALGVAIALAGTVFSATSFIVIRSIGLKEKPLTVSMWFHISSFVTSAVPLAFAWPSPAVAPGPGEALAMCGIAATSFCAQLFMSRALQLLSAARVVYANVYGAILFHEDLTLLQASGGVLIGLGIVQVNRDKEHGAQRAAAAEPAYAPVASAETSENFESRVRYDRGIRIWGAAGQDALEASSICLLHAGPTGSEALKNLVLGGIKSFTVVDGQRVGPSDLGNNFLLDEASLGQPRAAAVTGFLRELNETVAGSYVVDEPARLICEDPAFFAGFDIVIAAQLHDWEAAALDAVCRAKLVPLLLVRAYGLLGSLTVSVSEHCVVESKPDTVVEDLRLGAPWPALARAAAEAGARLADERLRAHVPYALLLARAAADWAAAHPGQGLPATSAEKAEFKRQLAELQPTFDGVPLEEENVTEAIRNAHRVWSSSAAPTPELEQLFEQEECRHLRPDSGALLRFVEREGAGNLPLEGAIPDMHADSAQYLALQRLYREKAETDAGIVEGHVRALLEETSATVEVDPPYIRAVCKNARRLGVVRCPRVIAGRLPGHVQPSSSEDAAAEASQKMMVVGGEERPSPLQQALSGEDEPTAVTAALCVALHAADRFFRGHGRYPGAHAGASGDSTEPLAEEAVAKDVAALEGIAQSLLKEAGLPATCRRPLEDAVPEVVRWGGSELHCVAAIAGAIASQEAIKLLTGQFVPIEGTLFYNAAPRSLAVREFATRPGVTIGRRILDSFRRAKETLQTSSPSTSSSQRSLTDALSDLEKAVTNPELPPTILESNREMLRKLQGFCLRLSYAHAFPPKSTLRVQFAVK</sequence>
<feature type="transmembrane region" description="Helical" evidence="1">
    <location>
        <begin position="17"/>
        <end position="35"/>
    </location>
</feature>
<evidence type="ECO:0000313" key="4">
    <source>
        <dbReference type="Proteomes" id="UP001255856"/>
    </source>
</evidence>